<dbReference type="InterPro" id="IPR012338">
    <property type="entry name" value="Beta-lactam/transpept-like"/>
</dbReference>
<dbReference type="GO" id="GO:0071555">
    <property type="term" value="P:cell wall organization"/>
    <property type="evidence" value="ECO:0007669"/>
    <property type="project" value="TreeGrafter"/>
</dbReference>
<feature type="domain" description="Penicillin binding protein A dimerisation" evidence="2">
    <location>
        <begin position="52"/>
        <end position="133"/>
    </location>
</feature>
<dbReference type="InterPro" id="IPR001460">
    <property type="entry name" value="PCN-bd_Tpept"/>
</dbReference>
<organism evidence="3 4">
    <name type="scientific">Nocardioides aromaticivorans</name>
    <dbReference type="NCBI Taxonomy" id="200618"/>
    <lineage>
        <taxon>Bacteria</taxon>
        <taxon>Bacillati</taxon>
        <taxon>Actinomycetota</taxon>
        <taxon>Actinomycetes</taxon>
        <taxon>Propionibacteriales</taxon>
        <taxon>Nocardioidaceae</taxon>
        <taxon>Nocardioides</taxon>
    </lineage>
</organism>
<dbReference type="GO" id="GO:0071972">
    <property type="term" value="F:peptidoglycan L,D-transpeptidase activity"/>
    <property type="evidence" value="ECO:0007669"/>
    <property type="project" value="TreeGrafter"/>
</dbReference>
<dbReference type="Gene3D" id="3.90.1310.10">
    <property type="entry name" value="Penicillin-binding protein 2a (Domain 2)"/>
    <property type="match status" value="1"/>
</dbReference>
<dbReference type="Gene3D" id="3.40.710.10">
    <property type="entry name" value="DD-peptidase/beta-lactamase superfamily"/>
    <property type="match status" value="1"/>
</dbReference>
<dbReference type="GO" id="GO:0008658">
    <property type="term" value="F:penicillin binding"/>
    <property type="evidence" value="ECO:0007669"/>
    <property type="project" value="InterPro"/>
</dbReference>
<dbReference type="Pfam" id="PF00905">
    <property type="entry name" value="Transpeptidase"/>
    <property type="match status" value="1"/>
</dbReference>
<protein>
    <submittedName>
        <fullName evidence="3">Peptidoglycan glycosyltransferase</fullName>
        <ecNumber evidence="3">2.4.1.129</ecNumber>
    </submittedName>
</protein>
<gene>
    <name evidence="3" type="ORF">BJ993_001983</name>
</gene>
<dbReference type="Proteomes" id="UP000562045">
    <property type="component" value="Unassembled WGS sequence"/>
</dbReference>
<sequence length="503" mass="54165">MNKPIRAVSIFCMFLFLALMANVTYLQFWRSEELNKDPRNARVAAAAFSRERGLIQVGEEPIARSVPVDDQYKYLRVYPGKELYAPVTGYLQLGSQTGLERSQNEVLSGEDPRLFVNRLVDLLKGDTNQGGNVSLTLDPKAQRAAYRALRDTVGPDGEGSVVAIQPKTGRILAMVSFPSYDPNELASHSRDVREKAYDRLDANEHQPLLNRAIQTRLFPGSTFKVVTAAAAIEEGLYNQDDQVPSGATWQAPGTSGSQNVIDNEGRTGCSPAEISFAAAMENSCNTAFAKMAVKLGPKKLRETAEAFGFNSDYLEDLGPQARSVFPKEVVDTIDGEPQDPRELNDAETARSGFGQFSVQATPLQMAMVVSAIANRGGLMRPYLVDQIQTASFDVLETTEPEKLRDAISPQTAAQLTDLLVSTVDDGTASPAAIDGVKVAGKTGTAQRGVEGKAPYGWFVSFAPAENAEVAVAVMIQEAPGKEIAGGQLGGPIAKAVMEAVLNK</sequence>
<dbReference type="InterPro" id="IPR050515">
    <property type="entry name" value="Beta-lactam/transpept"/>
</dbReference>
<dbReference type="AlphaFoldDB" id="A0A7Y9ZIE7"/>
<evidence type="ECO:0000313" key="4">
    <source>
        <dbReference type="Proteomes" id="UP000562045"/>
    </source>
</evidence>
<dbReference type="Pfam" id="PF21922">
    <property type="entry name" value="PBP_dimer_2"/>
    <property type="match status" value="1"/>
</dbReference>
<dbReference type="GO" id="GO:0016757">
    <property type="term" value="F:glycosyltransferase activity"/>
    <property type="evidence" value="ECO:0007669"/>
    <property type="project" value="UniProtKB-KW"/>
</dbReference>
<dbReference type="PANTHER" id="PTHR30627:SF24">
    <property type="entry name" value="PENICILLIN-BINDING PROTEIN 4B"/>
    <property type="match status" value="1"/>
</dbReference>
<proteinExistence type="predicted"/>
<evidence type="ECO:0000259" key="1">
    <source>
        <dbReference type="Pfam" id="PF00905"/>
    </source>
</evidence>
<dbReference type="PANTHER" id="PTHR30627">
    <property type="entry name" value="PEPTIDOGLYCAN D,D-TRANSPEPTIDASE"/>
    <property type="match status" value="1"/>
</dbReference>
<comment type="caution">
    <text evidence="3">The sequence shown here is derived from an EMBL/GenBank/DDBJ whole genome shotgun (WGS) entry which is preliminary data.</text>
</comment>
<evidence type="ECO:0000313" key="3">
    <source>
        <dbReference type="EMBL" id="NYI44903.1"/>
    </source>
</evidence>
<keyword evidence="3" id="KW-0808">Transferase</keyword>
<name>A0A7Y9ZIE7_9ACTN</name>
<dbReference type="RefSeq" id="WP_036543778.1">
    <property type="nucleotide sequence ID" value="NZ_JACBZM010000001.1"/>
</dbReference>
<accession>A0A7Y9ZIE7</accession>
<dbReference type="EC" id="2.4.1.129" evidence="3"/>
<keyword evidence="3" id="KW-0328">Glycosyltransferase</keyword>
<dbReference type="InterPro" id="IPR054120">
    <property type="entry name" value="PBPA_dimer"/>
</dbReference>
<feature type="domain" description="Penicillin-binding protein transpeptidase" evidence="1">
    <location>
        <begin position="159"/>
        <end position="498"/>
    </location>
</feature>
<evidence type="ECO:0000259" key="2">
    <source>
        <dbReference type="Pfam" id="PF21922"/>
    </source>
</evidence>
<reference evidence="3 4" key="1">
    <citation type="submission" date="2020-07" db="EMBL/GenBank/DDBJ databases">
        <title>Sequencing the genomes of 1000 actinobacteria strains.</title>
        <authorList>
            <person name="Klenk H.-P."/>
        </authorList>
    </citation>
    <scope>NUCLEOTIDE SEQUENCE [LARGE SCALE GENOMIC DNA]</scope>
    <source>
        <strain evidence="3 4">DSM 15131</strain>
    </source>
</reference>
<dbReference type="GO" id="GO:0005886">
    <property type="term" value="C:plasma membrane"/>
    <property type="evidence" value="ECO:0007669"/>
    <property type="project" value="TreeGrafter"/>
</dbReference>
<dbReference type="EMBL" id="JACBZM010000001">
    <property type="protein sequence ID" value="NYI44903.1"/>
    <property type="molecule type" value="Genomic_DNA"/>
</dbReference>
<dbReference type="SUPFAM" id="SSF56601">
    <property type="entry name" value="beta-lactamase/transpeptidase-like"/>
    <property type="match status" value="1"/>
</dbReference>